<evidence type="ECO:0000256" key="6">
    <source>
        <dbReference type="ARBA" id="ARBA00023139"/>
    </source>
</evidence>
<keyword evidence="3" id="KW-0309">Germination</keyword>
<evidence type="ECO:0000256" key="4">
    <source>
        <dbReference type="ARBA" id="ARBA00022729"/>
    </source>
</evidence>
<accession>A0AA96LL84</accession>
<dbReference type="GO" id="GO:0009847">
    <property type="term" value="P:spore germination"/>
    <property type="evidence" value="ECO:0007669"/>
    <property type="project" value="InterPro"/>
</dbReference>
<dbReference type="RefSeq" id="WP_314799025.1">
    <property type="nucleotide sequence ID" value="NZ_CP130319.1"/>
</dbReference>
<name>A0AA96LL84_9BACL</name>
<proteinExistence type="inferred from homology"/>
<sequence>MRNILVKCVIGIFLLGSLTGCWDMKTIQDTNYMTAVGFDYKDGKFIVYGQMLDFASVAKQEGGQSTQPPLIWVGKEEGATPSEAFNKLYKTSQQRVFWGHIGAYLFTKRALGQGIGKYTDGSIRYSETRFTQWVYSTDQPIESVFSIVPFFNVSPMSSILMQPTDNYRQSSYIVPRRLFGVVSHIREPGQMIMLPSLDIVKDVWLKNEKPDPKLMVNGAYTLNLHHQLEWFSLTELLGLRWLNEHTKRTPLLIYKEGKPIQNVLIKPKSHIKVRVDGDLPVFDLEIAAATAVAEVFELVDEDTLEQLVSKEVTEEVERTFQHGQNRGADVYGLEHVLYRQNSAAWGKLTNYGTNPLTDYKLGNIIVKVKITNTGMLKMKEKNQQY</sequence>
<keyword evidence="5" id="KW-0472">Membrane</keyword>
<dbReference type="Pfam" id="PF05504">
    <property type="entry name" value="Spore_GerAC"/>
    <property type="match status" value="1"/>
</dbReference>
<keyword evidence="11" id="KW-1185">Reference proteome</keyword>
<organism evidence="10 11">
    <name type="scientific">Paenibacillus roseopurpureus</name>
    <dbReference type="NCBI Taxonomy" id="2918901"/>
    <lineage>
        <taxon>Bacteria</taxon>
        <taxon>Bacillati</taxon>
        <taxon>Bacillota</taxon>
        <taxon>Bacilli</taxon>
        <taxon>Bacillales</taxon>
        <taxon>Paenibacillaceae</taxon>
        <taxon>Paenibacillus</taxon>
    </lineage>
</organism>
<comment type="similarity">
    <text evidence="2">Belongs to the GerABKC lipoprotein family.</text>
</comment>
<evidence type="ECO:0000259" key="9">
    <source>
        <dbReference type="Pfam" id="PF25198"/>
    </source>
</evidence>
<dbReference type="Proteomes" id="UP001304650">
    <property type="component" value="Chromosome"/>
</dbReference>
<dbReference type="PANTHER" id="PTHR35789">
    <property type="entry name" value="SPORE GERMINATION PROTEIN B3"/>
    <property type="match status" value="1"/>
</dbReference>
<dbReference type="InterPro" id="IPR046953">
    <property type="entry name" value="Spore_GerAC-like_C"/>
</dbReference>
<dbReference type="GO" id="GO:0016020">
    <property type="term" value="C:membrane"/>
    <property type="evidence" value="ECO:0007669"/>
    <property type="project" value="UniProtKB-SubCell"/>
</dbReference>
<reference evidence="10" key="1">
    <citation type="submission" date="2022-02" db="EMBL/GenBank/DDBJ databases">
        <title>Paenibacillus sp. MBLB1832 Whole Genome Shotgun Sequencing.</title>
        <authorList>
            <person name="Hwang C.Y."/>
            <person name="Cho E.-S."/>
            <person name="Seo M.-J."/>
        </authorList>
    </citation>
    <scope>NUCLEOTIDE SEQUENCE</scope>
    <source>
        <strain evidence="10">MBLB1832</strain>
    </source>
</reference>
<dbReference type="KEGG" id="proo:MJB10_23100"/>
<dbReference type="InterPro" id="IPR008844">
    <property type="entry name" value="Spore_GerAC-like"/>
</dbReference>
<evidence type="ECO:0000256" key="5">
    <source>
        <dbReference type="ARBA" id="ARBA00023136"/>
    </source>
</evidence>
<evidence type="ECO:0000256" key="2">
    <source>
        <dbReference type="ARBA" id="ARBA00007886"/>
    </source>
</evidence>
<evidence type="ECO:0000256" key="1">
    <source>
        <dbReference type="ARBA" id="ARBA00004635"/>
    </source>
</evidence>
<evidence type="ECO:0000256" key="7">
    <source>
        <dbReference type="ARBA" id="ARBA00023288"/>
    </source>
</evidence>
<dbReference type="AlphaFoldDB" id="A0AA96LL84"/>
<keyword evidence="6" id="KW-0564">Palmitate</keyword>
<keyword evidence="7" id="KW-0449">Lipoprotein</keyword>
<dbReference type="NCBIfam" id="TIGR02887">
    <property type="entry name" value="spore_ger_x_C"/>
    <property type="match status" value="1"/>
</dbReference>
<dbReference type="InterPro" id="IPR057336">
    <property type="entry name" value="GerAC_N"/>
</dbReference>
<keyword evidence="4" id="KW-0732">Signal</keyword>
<protein>
    <submittedName>
        <fullName evidence="10">Ger(X)C family spore germination protein</fullName>
    </submittedName>
</protein>
<evidence type="ECO:0000256" key="3">
    <source>
        <dbReference type="ARBA" id="ARBA00022544"/>
    </source>
</evidence>
<dbReference type="Gene3D" id="3.30.300.210">
    <property type="entry name" value="Nutrient germinant receptor protein C, domain 3"/>
    <property type="match status" value="1"/>
</dbReference>
<evidence type="ECO:0000313" key="10">
    <source>
        <dbReference type="EMBL" id="WNR43952.1"/>
    </source>
</evidence>
<dbReference type="InterPro" id="IPR038501">
    <property type="entry name" value="Spore_GerAC_C_sf"/>
</dbReference>
<dbReference type="PROSITE" id="PS51257">
    <property type="entry name" value="PROKAR_LIPOPROTEIN"/>
    <property type="match status" value="1"/>
</dbReference>
<dbReference type="Pfam" id="PF25198">
    <property type="entry name" value="Spore_GerAC_N"/>
    <property type="match status" value="1"/>
</dbReference>
<evidence type="ECO:0000313" key="11">
    <source>
        <dbReference type="Proteomes" id="UP001304650"/>
    </source>
</evidence>
<dbReference type="PANTHER" id="PTHR35789:SF1">
    <property type="entry name" value="SPORE GERMINATION PROTEIN B3"/>
    <property type="match status" value="1"/>
</dbReference>
<feature type="domain" description="Spore germination GerAC-like C-terminal" evidence="8">
    <location>
        <begin position="229"/>
        <end position="374"/>
    </location>
</feature>
<dbReference type="EMBL" id="CP130319">
    <property type="protein sequence ID" value="WNR43952.1"/>
    <property type="molecule type" value="Genomic_DNA"/>
</dbReference>
<gene>
    <name evidence="10" type="ORF">MJB10_23100</name>
</gene>
<feature type="domain" description="Spore germination protein N-terminal" evidence="9">
    <location>
        <begin position="23"/>
        <end position="198"/>
    </location>
</feature>
<comment type="subcellular location">
    <subcellularLocation>
        <location evidence="1">Membrane</location>
        <topology evidence="1">Lipid-anchor</topology>
    </subcellularLocation>
</comment>
<evidence type="ECO:0000259" key="8">
    <source>
        <dbReference type="Pfam" id="PF05504"/>
    </source>
</evidence>